<protein>
    <submittedName>
        <fullName evidence="1">Uncharacterized protein</fullName>
    </submittedName>
</protein>
<dbReference type="EMBL" id="CM037162">
    <property type="protein sequence ID" value="KAH7862543.1"/>
    <property type="molecule type" value="Genomic_DNA"/>
</dbReference>
<comment type="caution">
    <text evidence="1">The sequence shown here is derived from an EMBL/GenBank/DDBJ whole genome shotgun (WGS) entry which is preliminary data.</text>
</comment>
<reference evidence="1 2" key="1">
    <citation type="journal article" date="2021" name="Hortic Res">
        <title>High-quality reference genome and annotation aids understanding of berry development for evergreen blueberry (Vaccinium darrowii).</title>
        <authorList>
            <person name="Yu J."/>
            <person name="Hulse-Kemp A.M."/>
            <person name="Babiker E."/>
            <person name="Staton M."/>
        </authorList>
    </citation>
    <scope>NUCLEOTIDE SEQUENCE [LARGE SCALE GENOMIC DNA]</scope>
    <source>
        <strain evidence="2">cv. NJ 8807/NJ 8810</strain>
        <tissue evidence="1">Young leaf</tissue>
    </source>
</reference>
<sequence>MTADGRISQAYYNGVNSFIEFAREVVDGKGNIPCPCLQCVNFYHKSPEDVRIHLLRHGIMQSYIVWHDHGEPRVSENVCHREMRDGQDGDLGGIDALLQDQMRGESVDTTQWEEMRNFDKLLNDAQRELYPGCESYTLLKYVIEVFNMKENATLDRCPKCNVSRYETNCGRGNKIARKVLRYFPLTPRLKRLFMTRMIAEYMRWHMDNPGDGDESRHPAHGDEWKDFDVKYLEFAHEARIVRLGLAIDGFNPFGNMSSSYSCGRLVH</sequence>
<evidence type="ECO:0000313" key="1">
    <source>
        <dbReference type="EMBL" id="KAH7862543.1"/>
    </source>
</evidence>
<evidence type="ECO:0000313" key="2">
    <source>
        <dbReference type="Proteomes" id="UP000828048"/>
    </source>
</evidence>
<accession>A0ACB7Z9U8</accession>
<organism evidence="1 2">
    <name type="scientific">Vaccinium darrowii</name>
    <dbReference type="NCBI Taxonomy" id="229202"/>
    <lineage>
        <taxon>Eukaryota</taxon>
        <taxon>Viridiplantae</taxon>
        <taxon>Streptophyta</taxon>
        <taxon>Embryophyta</taxon>
        <taxon>Tracheophyta</taxon>
        <taxon>Spermatophyta</taxon>
        <taxon>Magnoliopsida</taxon>
        <taxon>eudicotyledons</taxon>
        <taxon>Gunneridae</taxon>
        <taxon>Pentapetalae</taxon>
        <taxon>asterids</taxon>
        <taxon>Ericales</taxon>
        <taxon>Ericaceae</taxon>
        <taxon>Vaccinioideae</taxon>
        <taxon>Vaccinieae</taxon>
        <taxon>Vaccinium</taxon>
    </lineage>
</organism>
<keyword evidence="2" id="KW-1185">Reference proteome</keyword>
<gene>
    <name evidence="1" type="ORF">Vadar_006287</name>
</gene>
<proteinExistence type="predicted"/>
<name>A0ACB7Z9U8_9ERIC</name>
<dbReference type="Proteomes" id="UP000828048">
    <property type="component" value="Chromosome 12"/>
</dbReference>